<proteinExistence type="predicted"/>
<protein>
    <recommendedName>
        <fullName evidence="3">DUF4174 domain-containing protein</fullName>
    </recommendedName>
</protein>
<name>A0ABS1DHT6_9PROT</name>
<gene>
    <name evidence="4" type="ORF">CKO28_13650</name>
</gene>
<keyword evidence="5" id="KW-1185">Reference proteome</keyword>
<evidence type="ECO:0000256" key="2">
    <source>
        <dbReference type="SAM" id="SignalP"/>
    </source>
</evidence>
<feature type="signal peptide" evidence="2">
    <location>
        <begin position="1"/>
        <end position="20"/>
    </location>
</feature>
<comment type="caution">
    <text evidence="4">The sequence shown here is derived from an EMBL/GenBank/DDBJ whole genome shotgun (WGS) entry which is preliminary data.</text>
</comment>
<accession>A0ABS1DHT6</accession>
<keyword evidence="1 2" id="KW-0732">Signal</keyword>
<sequence>MRPVVYLAALTLLAVGAAAASEAGMQRFQWQNRPLLIFAPAAGGPALRRQLEIAATHAEGWRDRDMVTIVVAGDRPVTVDGTRAKDLANAALRQRYDVPEDRFAAILVGKDGTQKLRRDGLIPASKLFQTIDAMPMRRREMREQDTSG</sequence>
<evidence type="ECO:0000259" key="3">
    <source>
        <dbReference type="Pfam" id="PF13778"/>
    </source>
</evidence>
<organism evidence="4 5">
    <name type="scientific">Rhodovibrio sodomensis</name>
    <dbReference type="NCBI Taxonomy" id="1088"/>
    <lineage>
        <taxon>Bacteria</taxon>
        <taxon>Pseudomonadati</taxon>
        <taxon>Pseudomonadota</taxon>
        <taxon>Alphaproteobacteria</taxon>
        <taxon>Rhodospirillales</taxon>
        <taxon>Rhodovibrionaceae</taxon>
        <taxon>Rhodovibrio</taxon>
    </lineage>
</organism>
<evidence type="ECO:0000313" key="5">
    <source>
        <dbReference type="Proteomes" id="UP001296873"/>
    </source>
</evidence>
<feature type="chain" id="PRO_5045322626" description="DUF4174 domain-containing protein" evidence="2">
    <location>
        <begin position="21"/>
        <end position="148"/>
    </location>
</feature>
<feature type="domain" description="DUF4174" evidence="3">
    <location>
        <begin position="25"/>
        <end position="140"/>
    </location>
</feature>
<dbReference type="Pfam" id="PF13778">
    <property type="entry name" value="DUF4174"/>
    <property type="match status" value="1"/>
</dbReference>
<reference evidence="4 5" key="1">
    <citation type="journal article" date="2020" name="Microorganisms">
        <title>Osmotic Adaptation and Compatible Solute Biosynthesis of Phototrophic Bacteria as Revealed from Genome Analyses.</title>
        <authorList>
            <person name="Imhoff J.F."/>
            <person name="Rahn T."/>
            <person name="Kunzel S."/>
            <person name="Keller A."/>
            <person name="Neulinger S.C."/>
        </authorList>
    </citation>
    <scope>NUCLEOTIDE SEQUENCE [LARGE SCALE GENOMIC DNA]</scope>
    <source>
        <strain evidence="4 5">DSM 9895</strain>
    </source>
</reference>
<evidence type="ECO:0000256" key="1">
    <source>
        <dbReference type="ARBA" id="ARBA00022729"/>
    </source>
</evidence>
<dbReference type="EMBL" id="NRRL01000037">
    <property type="protein sequence ID" value="MBK1669078.1"/>
    <property type="molecule type" value="Genomic_DNA"/>
</dbReference>
<dbReference type="InterPro" id="IPR025232">
    <property type="entry name" value="DUF4174"/>
</dbReference>
<dbReference type="RefSeq" id="WP_200341403.1">
    <property type="nucleotide sequence ID" value="NZ_NRRL01000037.1"/>
</dbReference>
<dbReference type="Proteomes" id="UP001296873">
    <property type="component" value="Unassembled WGS sequence"/>
</dbReference>
<evidence type="ECO:0000313" key="4">
    <source>
        <dbReference type="EMBL" id="MBK1669078.1"/>
    </source>
</evidence>